<comment type="caution">
    <text evidence="2">The sequence shown here is derived from an EMBL/GenBank/DDBJ whole genome shotgun (WGS) entry which is preliminary data.</text>
</comment>
<keyword evidence="3" id="KW-1185">Reference proteome</keyword>
<reference evidence="2 3" key="1">
    <citation type="submission" date="2019-03" db="EMBL/GenBank/DDBJ databases">
        <title>Genomic Encyclopedia of Type Strains, Phase IV (KMG-IV): sequencing the most valuable type-strain genomes for metagenomic binning, comparative biology and taxonomic classification.</title>
        <authorList>
            <person name="Goeker M."/>
        </authorList>
    </citation>
    <scope>NUCLEOTIDE SEQUENCE [LARGE SCALE GENOMIC DNA]</scope>
    <source>
        <strain evidence="2 3">DSM 100556</strain>
    </source>
</reference>
<proteinExistence type="predicted"/>
<organism evidence="2 3">
    <name type="scientific">Kineothrix alysoides</name>
    <dbReference type="NCBI Taxonomy" id="1469948"/>
    <lineage>
        <taxon>Bacteria</taxon>
        <taxon>Bacillati</taxon>
        <taxon>Bacillota</taxon>
        <taxon>Clostridia</taxon>
        <taxon>Lachnospirales</taxon>
        <taxon>Lachnospiraceae</taxon>
        <taxon>Kineothrix</taxon>
    </lineage>
</organism>
<dbReference type="STRING" id="1469948.GCA_000732725_01919"/>
<dbReference type="Proteomes" id="UP000295718">
    <property type="component" value="Unassembled WGS sequence"/>
</dbReference>
<evidence type="ECO:0000313" key="3">
    <source>
        <dbReference type="Proteomes" id="UP000295718"/>
    </source>
</evidence>
<feature type="coiled-coil region" evidence="1">
    <location>
        <begin position="70"/>
        <end position="97"/>
    </location>
</feature>
<gene>
    <name evidence="2" type="ORF">EDD76_105214</name>
</gene>
<dbReference type="Gene3D" id="1.10.287.1060">
    <property type="entry name" value="ESAT-6-like"/>
    <property type="match status" value="1"/>
</dbReference>
<dbReference type="OrthoDB" id="1768896at2"/>
<dbReference type="SUPFAM" id="SSF140453">
    <property type="entry name" value="EsxAB dimer-like"/>
    <property type="match status" value="1"/>
</dbReference>
<keyword evidence="1" id="KW-0175">Coiled coil</keyword>
<dbReference type="RefSeq" id="WP_031390615.1">
    <property type="nucleotide sequence ID" value="NZ_JPNB01000001.1"/>
</dbReference>
<dbReference type="Pfam" id="PF06013">
    <property type="entry name" value="WXG100"/>
    <property type="match status" value="1"/>
</dbReference>
<evidence type="ECO:0000313" key="2">
    <source>
        <dbReference type="EMBL" id="TCL59038.1"/>
    </source>
</evidence>
<sequence>MAGIKFDYNKTINQAKELEDIASDMQNSCIKKMNEISGNVEAAWTGNAAKAYVKYIRGVQDDLGKKAKYLKDTAEFLRNAAKRMKEAEEAAKQMAQKI</sequence>
<dbReference type="EMBL" id="SLUO01000005">
    <property type="protein sequence ID" value="TCL59038.1"/>
    <property type="molecule type" value="Genomic_DNA"/>
</dbReference>
<dbReference type="InterPro" id="IPR010310">
    <property type="entry name" value="T7SS_ESAT-6-like"/>
</dbReference>
<protein>
    <submittedName>
        <fullName evidence="2">WXG100 family type VII secretion target</fullName>
    </submittedName>
</protein>
<dbReference type="InterPro" id="IPR036689">
    <property type="entry name" value="ESAT-6-like_sf"/>
</dbReference>
<accession>A0A4R1R158</accession>
<dbReference type="AlphaFoldDB" id="A0A4R1R158"/>
<evidence type="ECO:0000256" key="1">
    <source>
        <dbReference type="SAM" id="Coils"/>
    </source>
</evidence>
<name>A0A4R1R158_9FIRM</name>